<keyword evidence="6" id="KW-0539">Nucleus</keyword>
<evidence type="ECO:0000313" key="12">
    <source>
        <dbReference type="EMBL" id="EKJ74631.1"/>
    </source>
</evidence>
<dbReference type="SMART" id="SM00717">
    <property type="entry name" value="SANT"/>
    <property type="match status" value="1"/>
</dbReference>
<dbReference type="GO" id="GO:0003682">
    <property type="term" value="F:chromatin binding"/>
    <property type="evidence" value="ECO:0007669"/>
    <property type="project" value="TreeGrafter"/>
</dbReference>
<dbReference type="EMBL" id="AFNW01000107">
    <property type="protein sequence ID" value="EKJ74631.1"/>
    <property type="molecule type" value="Genomic_DNA"/>
</dbReference>
<evidence type="ECO:0000256" key="1">
    <source>
        <dbReference type="ARBA" id="ARBA00004123"/>
    </source>
</evidence>
<feature type="compositionally biased region" description="Basic and acidic residues" evidence="9">
    <location>
        <begin position="412"/>
        <end position="444"/>
    </location>
</feature>
<dbReference type="Pfam" id="PF07529">
    <property type="entry name" value="HSA"/>
    <property type="match status" value="1"/>
</dbReference>
<feature type="domain" description="Myb-like" evidence="10">
    <location>
        <begin position="1051"/>
        <end position="1105"/>
    </location>
</feature>
<dbReference type="Proteomes" id="UP000007978">
    <property type="component" value="Chromosome 3"/>
</dbReference>
<evidence type="ECO:0000313" key="13">
    <source>
        <dbReference type="Proteomes" id="UP000007978"/>
    </source>
</evidence>
<dbReference type="eggNOG" id="ENOG502RGMX">
    <property type="taxonomic scope" value="Eukaryota"/>
</dbReference>
<protein>
    <recommendedName>
        <fullName evidence="8">Vacuolar import and degradation protein 21</fullName>
    </recommendedName>
</protein>
<dbReference type="GO" id="GO:0006281">
    <property type="term" value="P:DNA repair"/>
    <property type="evidence" value="ECO:0007669"/>
    <property type="project" value="UniProtKB-KW"/>
</dbReference>
<evidence type="ECO:0000256" key="5">
    <source>
        <dbReference type="ARBA" id="ARBA00023204"/>
    </source>
</evidence>
<comment type="subcellular location">
    <subcellularLocation>
        <location evidence="1">Nucleus</location>
    </subcellularLocation>
</comment>
<comment type="function">
    <text evidence="7">Component of the NuA4 histone acetyltransferase complex which is involved in transcriptional activation of selected genes principally by acetylation of nucleosomal histone H4 and H2A. The NuA4 complex is also involved in DNA repair.</text>
</comment>
<keyword evidence="4" id="KW-0156">Chromatin regulator</keyword>
<reference evidence="12 13" key="1">
    <citation type="journal article" date="2012" name="PLoS Pathog.">
        <title>Comparative pathogenomics reveals horizontally acquired novel virulence genes in fungi infecting cereal hosts.</title>
        <authorList>
            <person name="Gardiner D.M."/>
            <person name="McDonald M.C."/>
            <person name="Covarelli L."/>
            <person name="Solomon P.S."/>
            <person name="Rusu A.G."/>
            <person name="Marshall M."/>
            <person name="Kazan K."/>
            <person name="Chakraborty S."/>
            <person name="McDonald B.A."/>
            <person name="Manners J.M."/>
        </authorList>
    </citation>
    <scope>NUCLEOTIDE SEQUENCE [LARGE SCALE GENOMIC DNA]</scope>
    <source>
        <strain evidence="12 13">CS3096</strain>
    </source>
</reference>
<dbReference type="PROSITE" id="PS51257">
    <property type="entry name" value="PROKAR_LIPOPROTEIN"/>
    <property type="match status" value="1"/>
</dbReference>
<name>K3UQE1_FUSPC</name>
<feature type="compositionally biased region" description="Basic and acidic residues" evidence="9">
    <location>
        <begin position="384"/>
        <end position="398"/>
    </location>
</feature>
<feature type="compositionally biased region" description="Polar residues" evidence="9">
    <location>
        <begin position="281"/>
        <end position="299"/>
    </location>
</feature>
<evidence type="ECO:0000256" key="8">
    <source>
        <dbReference type="ARBA" id="ARBA00029670"/>
    </source>
</evidence>
<feature type="compositionally biased region" description="Polar residues" evidence="9">
    <location>
        <begin position="676"/>
        <end position="687"/>
    </location>
</feature>
<dbReference type="GO" id="GO:0005634">
    <property type="term" value="C:nucleus"/>
    <property type="evidence" value="ECO:0007669"/>
    <property type="project" value="UniProtKB-SubCell"/>
</dbReference>
<dbReference type="PANTHER" id="PTHR46459:SF1">
    <property type="entry name" value="E1A-BINDING PROTEIN P400"/>
    <property type="match status" value="1"/>
</dbReference>
<feature type="region of interest" description="Disordered" evidence="9">
    <location>
        <begin position="1184"/>
        <end position="1248"/>
    </location>
</feature>
<dbReference type="AlphaFoldDB" id="K3UQE1"/>
<feature type="compositionally biased region" description="Polar residues" evidence="9">
    <location>
        <begin position="203"/>
        <end position="214"/>
    </location>
</feature>
<feature type="region of interest" description="Disordered" evidence="9">
    <location>
        <begin position="467"/>
        <end position="627"/>
    </location>
</feature>
<feature type="region of interest" description="Disordered" evidence="9">
    <location>
        <begin position="203"/>
        <end position="453"/>
    </location>
</feature>
<evidence type="ECO:0000259" key="11">
    <source>
        <dbReference type="PROSITE" id="PS51204"/>
    </source>
</evidence>
<dbReference type="GeneID" id="20363795"/>
<dbReference type="GO" id="GO:0006325">
    <property type="term" value="P:chromatin organization"/>
    <property type="evidence" value="ECO:0007669"/>
    <property type="project" value="UniProtKB-KW"/>
</dbReference>
<dbReference type="PANTHER" id="PTHR46459">
    <property type="entry name" value="E1A-BINDING PROTEIN P400-RELATED"/>
    <property type="match status" value="1"/>
</dbReference>
<feature type="region of interest" description="Disordered" evidence="9">
    <location>
        <begin position="967"/>
        <end position="1002"/>
    </location>
</feature>
<dbReference type="HOGENOM" id="CLU_001331_0_0_1"/>
<dbReference type="SMART" id="SM00573">
    <property type="entry name" value="HSA"/>
    <property type="match status" value="1"/>
</dbReference>
<dbReference type="GO" id="GO:0035267">
    <property type="term" value="C:NuA4 histone acetyltransferase complex"/>
    <property type="evidence" value="ECO:0007669"/>
    <property type="project" value="TreeGrafter"/>
</dbReference>
<evidence type="ECO:0000256" key="7">
    <source>
        <dbReference type="ARBA" id="ARBA00025178"/>
    </source>
</evidence>
<dbReference type="CDD" id="cd00167">
    <property type="entry name" value="SANT"/>
    <property type="match status" value="1"/>
</dbReference>
<keyword evidence="3" id="KW-0227">DNA damage</keyword>
<evidence type="ECO:0000256" key="9">
    <source>
        <dbReference type="SAM" id="MobiDB-lite"/>
    </source>
</evidence>
<dbReference type="SUPFAM" id="SSF46689">
    <property type="entry name" value="Homeodomain-like"/>
    <property type="match status" value="1"/>
</dbReference>
<feature type="compositionally biased region" description="Basic and acidic residues" evidence="9">
    <location>
        <begin position="604"/>
        <end position="616"/>
    </location>
</feature>
<comment type="caution">
    <text evidence="12">The sequence shown here is derived from an EMBL/GenBank/DDBJ whole genome shotgun (WGS) entry which is preliminary data.</text>
</comment>
<evidence type="ECO:0000256" key="4">
    <source>
        <dbReference type="ARBA" id="ARBA00022853"/>
    </source>
</evidence>
<gene>
    <name evidence="12" type="ORF">FPSE_05177</name>
</gene>
<evidence type="ECO:0000256" key="2">
    <source>
        <dbReference type="ARBA" id="ARBA00008913"/>
    </source>
</evidence>
<organism evidence="12 13">
    <name type="scientific">Fusarium pseudograminearum (strain CS3096)</name>
    <name type="common">Wheat and barley crown-rot fungus</name>
    <dbReference type="NCBI Taxonomy" id="1028729"/>
    <lineage>
        <taxon>Eukaryota</taxon>
        <taxon>Fungi</taxon>
        <taxon>Dikarya</taxon>
        <taxon>Ascomycota</taxon>
        <taxon>Pezizomycotina</taxon>
        <taxon>Sordariomycetes</taxon>
        <taxon>Hypocreomycetidae</taxon>
        <taxon>Hypocreales</taxon>
        <taxon>Nectriaceae</taxon>
        <taxon>Fusarium</taxon>
    </lineage>
</organism>
<keyword evidence="13" id="KW-1185">Reference proteome</keyword>
<keyword evidence="5" id="KW-0234">DNA repair</keyword>
<feature type="compositionally biased region" description="Polar residues" evidence="9">
    <location>
        <begin position="1190"/>
        <end position="1215"/>
    </location>
</feature>
<comment type="similarity">
    <text evidence="2">Belongs to the EAF1 family.</text>
</comment>
<accession>K3UQE1</accession>
<feature type="compositionally biased region" description="Polar residues" evidence="9">
    <location>
        <begin position="371"/>
        <end position="381"/>
    </location>
</feature>
<dbReference type="InterPro" id="IPR001005">
    <property type="entry name" value="SANT/Myb"/>
</dbReference>
<dbReference type="InterPro" id="IPR009057">
    <property type="entry name" value="Homeodomain-like_sf"/>
</dbReference>
<dbReference type="Pfam" id="PF13921">
    <property type="entry name" value="Myb_DNA-bind_6"/>
    <property type="match status" value="1"/>
</dbReference>
<dbReference type="OrthoDB" id="5364245at2759"/>
<dbReference type="PROSITE" id="PS51204">
    <property type="entry name" value="HSA"/>
    <property type="match status" value="1"/>
</dbReference>
<feature type="compositionally biased region" description="Basic and acidic residues" evidence="9">
    <location>
        <begin position="1222"/>
        <end position="1232"/>
    </location>
</feature>
<evidence type="ECO:0000256" key="6">
    <source>
        <dbReference type="ARBA" id="ARBA00023242"/>
    </source>
</evidence>
<dbReference type="RefSeq" id="XP_009256570.1">
    <property type="nucleotide sequence ID" value="XM_009258295.1"/>
</dbReference>
<feature type="domain" description="HSA" evidence="11">
    <location>
        <begin position="781"/>
        <end position="855"/>
    </location>
</feature>
<feature type="non-terminal residue" evidence="12">
    <location>
        <position position="1248"/>
    </location>
</feature>
<dbReference type="PROSITE" id="PS50090">
    <property type="entry name" value="MYB_LIKE"/>
    <property type="match status" value="1"/>
</dbReference>
<feature type="compositionally biased region" description="Polar residues" evidence="9">
    <location>
        <begin position="347"/>
        <end position="357"/>
    </location>
</feature>
<evidence type="ECO:0000259" key="10">
    <source>
        <dbReference type="PROSITE" id="PS50090"/>
    </source>
</evidence>
<dbReference type="KEGG" id="fpu:FPSE_05177"/>
<feature type="compositionally biased region" description="Low complexity" evidence="9">
    <location>
        <begin position="243"/>
        <end position="257"/>
    </location>
</feature>
<feature type="compositionally biased region" description="Acidic residues" evidence="9">
    <location>
        <begin position="546"/>
        <end position="559"/>
    </location>
</feature>
<evidence type="ECO:0000256" key="3">
    <source>
        <dbReference type="ARBA" id="ARBA00022763"/>
    </source>
</evidence>
<dbReference type="InterPro" id="IPR014012">
    <property type="entry name" value="HSA_dom"/>
</dbReference>
<sequence>MAPRAPFNVPHVPVLHLNSTAFSALSCKPPKHHSIVSPETEILTPSSDVALNTDTPKSINNNLFHRQKPVHSSQATSNYFLQRPFHPKTDVAAVDAMTEVGAADLSRLLQSKRNECSSIVTSRKRKLRELFVVATQSEGLPHPVLTNPDAPTTTPAEWQFLQANDINQSKTLNEASIPTRPTFSLEVLKKSLAKSIFIANESVPKQTPENSNKSHVTDAQDDQQSNKAPLSTKPDAAATSTRPNTPETSTESATTANLVPPPAKNTQAVLPPADAIEKPIPTTSPDVPASTGANANPITNGEDRVDPNEVASAPRQPQVTFETGTKGDHVETGTSSVKSGQGVGDSAVTTSVPSTVKPSADATRSADALSSPGSTAQSATTPAVHDDASTDTSPEHEGPQYVEPAEQENIEDGTRERGTDKYHQSHQGDDIRAPSTKDLEDRVLEAPPDSAEAQLLQESIRSNVAAEKEAALNSASTSQEADTAIPAPVSEDVNMSDVDDRVVKAAPTVGGKVEEKHAQQILDTDAKSALATGAPAEISGSKEIPDSQEEAPEQMDVDAPEPKASTESQIGAPISPEKLDAADSGPSSPTPAHITEVAAPPEPVRQDSPPKVERAVTRVSSGAMRPKSVSEIVGVTPRQTPTLEHISTNKSINHQLTPLTSTPKSPTLRHRHISAHQRQTSRSQPSTVVFGKQSKKGEEKSMVTSQHDTILPTEDYYTPLFVQGFAGSSSWMQPIEKILYTANKTVTTPDANLAIQDHQACKVLRRVYHLQQHDKWSLRQPKRCPEPTRPPSHWDVVLQEMKWMRTDFREERKWKRAVAKNLAYACAEWHEATPEERKTLQVQAVIPPKMKPASDVAMVDVEGANHLTPDLVSGEDVESIDNLDDLIEEFPETIAPSAIFNLQDEDVVFGLRRTAAADQLLEELPMFGAPLQVPKFDLTGPEWDPDAHWRRPALPLSKYVEGHMKLVSDGPPRKRSRYNYQNEDSDDEGEAGFVSSDSTPSLPLPSATDEVALFNPEMKHIRDRLYVGHQFRPPSEYPMPSQSFFECRSPSQWTIAEDDELRSLVREHSYNWSLISSILAPRSIFNSGAERRTPWECFERWINLEGLPADMSKTQYFKAYMGRINTAQNMINMQNQAMAQQQVNQANGAVTPGRRRHQSIPFRVERRRNQKHLTMLDAMRKLAKKRETTAQKQQHTASQNAANKKTNESASQRPTKTPGEYSRLRYERDQALAEKMAQFASRQEAQRR</sequence>
<proteinExistence type="inferred from homology"/>
<dbReference type="Gene3D" id="1.10.10.60">
    <property type="entry name" value="Homeodomain-like"/>
    <property type="match status" value="1"/>
</dbReference>
<feature type="region of interest" description="Disordered" evidence="9">
    <location>
        <begin position="674"/>
        <end position="707"/>
    </location>
</feature>